<comment type="caution">
    <text evidence="9">The sequence shown here is derived from an EMBL/GenBank/DDBJ whole genome shotgun (WGS) entry which is preliminary data.</text>
</comment>
<sequence>MVRLYEKLKSGGKARAACAGWILYWGVALGLLLFEKETIIGTAQADRKIYIPVFAAAVILCFAGWILTMVRFARATEKKKNPKLLNIKLIVPMLLNAVYLFFEIEYIGNTEFFEMEWYYMLLNVGVIFLFCVFLTGIFNSLKRAMIFLNIFYYLMSLVFYYVYHFRGEAFQLIDLYSIGTAAEVVGGYEFNITRQMVLMLVGTMVILSLWKQSRNRVLIRKGVLPKILLRVITALAVGIFYLLYMYLNWNAQFGVISDLWNPAKTYRQYGTTVGFMAVAKYMRLTPPDGYSASEVERIIDEFENGEEVEDSDAGAEQESDSQTVTPVNIIAIMNESWFDYRTIGDPQTSEDYMPFLDSLMDNIIKGHTLTCTKGGGTAKTEYEFLTGNSCKRFPGMVPYVSYFTHSQYSIVSTLKDQGYRAVAMHPNKATNWKRTTAYRFLDFDEFIAIDQFPADAERYRNMISDRANYEEIIRVFEEKEKGEPLFLFDVTMQNHSGYTNKYFQADVTCEGYDCDEADQYFSLLKLSDEAIEYLITYFEQVEEPTMIVMFGDHSPKLPDDFETWIAGYPYDNLSIGTQEKFYGTPFFIWTNYEMESKENVWTSTNFLSSYLLSLTGLELTPYNEYLLKLQEEILALNHLGYMDSSGRWHRWEDADSETLELEREYECLQYNELMDSQNRVDEFFQIKQTE</sequence>
<dbReference type="Proteomes" id="UP000886890">
    <property type="component" value="Unassembled WGS sequence"/>
</dbReference>
<evidence type="ECO:0000256" key="7">
    <source>
        <dbReference type="SAM" id="Phobius"/>
    </source>
</evidence>
<dbReference type="InterPro" id="IPR000917">
    <property type="entry name" value="Sulfatase_N"/>
</dbReference>
<evidence type="ECO:0000256" key="5">
    <source>
        <dbReference type="ARBA" id="ARBA00022989"/>
    </source>
</evidence>
<evidence type="ECO:0000256" key="1">
    <source>
        <dbReference type="ARBA" id="ARBA00004651"/>
    </source>
</evidence>
<comment type="pathway">
    <text evidence="2">Cell wall biogenesis; lipoteichoic acid biosynthesis.</text>
</comment>
<organism evidence="9 10">
    <name type="scientific">Candidatus Fusicatenibacter merdavium</name>
    <dbReference type="NCBI Taxonomy" id="2838600"/>
    <lineage>
        <taxon>Bacteria</taxon>
        <taxon>Bacillati</taxon>
        <taxon>Bacillota</taxon>
        <taxon>Clostridia</taxon>
        <taxon>Lachnospirales</taxon>
        <taxon>Lachnospiraceae</taxon>
        <taxon>Fusicatenibacter</taxon>
    </lineage>
</organism>
<dbReference type="GO" id="GO:0016787">
    <property type="term" value="F:hydrolase activity"/>
    <property type="evidence" value="ECO:0007669"/>
    <property type="project" value="UniProtKB-KW"/>
</dbReference>
<evidence type="ECO:0000256" key="3">
    <source>
        <dbReference type="ARBA" id="ARBA00022475"/>
    </source>
</evidence>
<evidence type="ECO:0000259" key="8">
    <source>
        <dbReference type="Pfam" id="PF00884"/>
    </source>
</evidence>
<keyword evidence="6 7" id="KW-0472">Membrane</keyword>
<reference evidence="9" key="2">
    <citation type="submission" date="2021-04" db="EMBL/GenBank/DDBJ databases">
        <authorList>
            <person name="Gilroy R."/>
        </authorList>
    </citation>
    <scope>NUCLEOTIDE SEQUENCE</scope>
    <source>
        <strain evidence="9">CHK183-1962</strain>
    </source>
</reference>
<dbReference type="Pfam" id="PF00884">
    <property type="entry name" value="Sulfatase"/>
    <property type="match status" value="1"/>
</dbReference>
<name>A0A9D2BJJ9_9FIRM</name>
<dbReference type="InterPro" id="IPR017850">
    <property type="entry name" value="Alkaline_phosphatase_core_sf"/>
</dbReference>
<accession>A0A9D2BJJ9</accession>
<dbReference type="InterPro" id="IPR050448">
    <property type="entry name" value="OpgB/LTA_synthase_biosynth"/>
</dbReference>
<keyword evidence="5 7" id="KW-1133">Transmembrane helix</keyword>
<evidence type="ECO:0000256" key="6">
    <source>
        <dbReference type="ARBA" id="ARBA00023136"/>
    </source>
</evidence>
<evidence type="ECO:0000256" key="2">
    <source>
        <dbReference type="ARBA" id="ARBA00004936"/>
    </source>
</evidence>
<protein>
    <submittedName>
        <fullName evidence="9">Sulfatase-like hydrolase/transferase</fullName>
    </submittedName>
</protein>
<evidence type="ECO:0000313" key="9">
    <source>
        <dbReference type="EMBL" id="HIX77564.1"/>
    </source>
</evidence>
<feature type="transmembrane region" description="Helical" evidence="7">
    <location>
        <begin position="192"/>
        <end position="210"/>
    </location>
</feature>
<feature type="transmembrane region" description="Helical" evidence="7">
    <location>
        <begin position="84"/>
        <end position="102"/>
    </location>
</feature>
<feature type="transmembrane region" description="Helical" evidence="7">
    <location>
        <begin position="145"/>
        <end position="163"/>
    </location>
</feature>
<dbReference type="AlphaFoldDB" id="A0A9D2BJJ9"/>
<keyword evidence="9" id="KW-0378">Hydrolase</keyword>
<dbReference type="CDD" id="cd16015">
    <property type="entry name" value="LTA_synthase"/>
    <property type="match status" value="1"/>
</dbReference>
<reference evidence="9" key="1">
    <citation type="journal article" date="2021" name="PeerJ">
        <title>Extensive microbial diversity within the chicken gut microbiome revealed by metagenomics and culture.</title>
        <authorList>
            <person name="Gilroy R."/>
            <person name="Ravi A."/>
            <person name="Getino M."/>
            <person name="Pursley I."/>
            <person name="Horton D.L."/>
            <person name="Alikhan N.F."/>
            <person name="Baker D."/>
            <person name="Gharbi K."/>
            <person name="Hall N."/>
            <person name="Watson M."/>
            <person name="Adriaenssens E.M."/>
            <person name="Foster-Nyarko E."/>
            <person name="Jarju S."/>
            <person name="Secka A."/>
            <person name="Antonio M."/>
            <person name="Oren A."/>
            <person name="Chaudhuri R.R."/>
            <person name="La Ragione R."/>
            <person name="Hildebrand F."/>
            <person name="Pallen M.J."/>
        </authorList>
    </citation>
    <scope>NUCLEOTIDE SEQUENCE</scope>
    <source>
        <strain evidence="9">CHK183-1962</strain>
    </source>
</reference>
<dbReference type="GO" id="GO:0005886">
    <property type="term" value="C:plasma membrane"/>
    <property type="evidence" value="ECO:0007669"/>
    <property type="project" value="UniProtKB-SubCell"/>
</dbReference>
<evidence type="ECO:0000256" key="4">
    <source>
        <dbReference type="ARBA" id="ARBA00022692"/>
    </source>
</evidence>
<feature type="transmembrane region" description="Helical" evidence="7">
    <location>
        <begin position="117"/>
        <end position="138"/>
    </location>
</feature>
<keyword evidence="4 7" id="KW-0812">Transmembrane</keyword>
<dbReference type="Gene3D" id="3.40.720.10">
    <property type="entry name" value="Alkaline Phosphatase, subunit A"/>
    <property type="match status" value="1"/>
</dbReference>
<gene>
    <name evidence="9" type="ORF">H9734_08235</name>
</gene>
<keyword evidence="3" id="KW-1003">Cell membrane</keyword>
<dbReference type="EMBL" id="DXEK01000137">
    <property type="protein sequence ID" value="HIX77564.1"/>
    <property type="molecule type" value="Genomic_DNA"/>
</dbReference>
<feature type="transmembrane region" description="Helical" evidence="7">
    <location>
        <begin position="12"/>
        <end position="34"/>
    </location>
</feature>
<comment type="subcellular location">
    <subcellularLocation>
        <location evidence="1">Cell membrane</location>
        <topology evidence="1">Multi-pass membrane protein</topology>
    </subcellularLocation>
</comment>
<feature type="transmembrane region" description="Helical" evidence="7">
    <location>
        <begin position="231"/>
        <end position="249"/>
    </location>
</feature>
<dbReference type="PANTHER" id="PTHR47371">
    <property type="entry name" value="LIPOTEICHOIC ACID SYNTHASE"/>
    <property type="match status" value="1"/>
</dbReference>
<evidence type="ECO:0000313" key="10">
    <source>
        <dbReference type="Proteomes" id="UP000886890"/>
    </source>
</evidence>
<dbReference type="SUPFAM" id="SSF53649">
    <property type="entry name" value="Alkaline phosphatase-like"/>
    <property type="match status" value="1"/>
</dbReference>
<dbReference type="PANTHER" id="PTHR47371:SF3">
    <property type="entry name" value="PHOSPHOGLYCEROL TRANSFERASE I"/>
    <property type="match status" value="1"/>
</dbReference>
<proteinExistence type="predicted"/>
<feature type="domain" description="Sulfatase N-terminal" evidence="8">
    <location>
        <begin position="328"/>
        <end position="616"/>
    </location>
</feature>
<feature type="transmembrane region" description="Helical" evidence="7">
    <location>
        <begin position="49"/>
        <end position="72"/>
    </location>
</feature>